<dbReference type="InterPro" id="IPR027417">
    <property type="entry name" value="P-loop_NTPase"/>
</dbReference>
<sequence>MKTTTSCLKVLILGAPQVGKSALTVRFLTKRFIGEYSSGTDCTYQTMFRYEDAALKVEIVDSASNSVTNNNKTKEIEADAIVIVYSIVDRQSLKQAQDLLDQVTEKAPFNTPVLLLGNKTDLEHRRQVSHDDVILMTHQYQCRHCEVSVAESYTAVDRPMQELLTEALLNRRLRLGQVKRRKSIFENVSRRIGNVFRRKSLEELLPKRRLARVMINVNRRSV</sequence>
<dbReference type="InterPro" id="IPR051065">
    <property type="entry name" value="Ras-related_GTPase"/>
</dbReference>
<dbReference type="Pfam" id="PF00071">
    <property type="entry name" value="Ras"/>
    <property type="match status" value="1"/>
</dbReference>
<evidence type="ECO:0000313" key="6">
    <source>
        <dbReference type="Proteomes" id="UP001374579"/>
    </source>
</evidence>
<keyword evidence="6" id="KW-1185">Reference proteome</keyword>
<dbReference type="Proteomes" id="UP001374579">
    <property type="component" value="Unassembled WGS sequence"/>
</dbReference>
<dbReference type="Gene3D" id="3.40.50.300">
    <property type="entry name" value="P-loop containing nucleotide triphosphate hydrolases"/>
    <property type="match status" value="1"/>
</dbReference>
<dbReference type="GO" id="GO:0003925">
    <property type="term" value="F:G protein activity"/>
    <property type="evidence" value="ECO:0007669"/>
    <property type="project" value="UniProtKB-EC"/>
</dbReference>
<dbReference type="AlphaFoldDB" id="A0AAN9GGX3"/>
<evidence type="ECO:0000256" key="1">
    <source>
        <dbReference type="ARBA" id="ARBA00008344"/>
    </source>
</evidence>
<proteinExistence type="inferred from homology"/>
<dbReference type="EC" id="3.6.5.2" evidence="2"/>
<dbReference type="NCBIfam" id="TIGR00231">
    <property type="entry name" value="small_GTP"/>
    <property type="match status" value="1"/>
</dbReference>
<dbReference type="PROSITE" id="PS51419">
    <property type="entry name" value="RAB"/>
    <property type="match status" value="1"/>
</dbReference>
<accession>A0AAN9GGX3</accession>
<organism evidence="5 6">
    <name type="scientific">Littorina saxatilis</name>
    <dbReference type="NCBI Taxonomy" id="31220"/>
    <lineage>
        <taxon>Eukaryota</taxon>
        <taxon>Metazoa</taxon>
        <taxon>Spiralia</taxon>
        <taxon>Lophotrochozoa</taxon>
        <taxon>Mollusca</taxon>
        <taxon>Gastropoda</taxon>
        <taxon>Caenogastropoda</taxon>
        <taxon>Littorinimorpha</taxon>
        <taxon>Littorinoidea</taxon>
        <taxon>Littorinidae</taxon>
        <taxon>Littorina</taxon>
    </lineage>
</organism>
<dbReference type="SMART" id="SM00173">
    <property type="entry name" value="RAS"/>
    <property type="match status" value="1"/>
</dbReference>
<evidence type="ECO:0000256" key="2">
    <source>
        <dbReference type="ARBA" id="ARBA00011984"/>
    </source>
</evidence>
<comment type="caution">
    <text evidence="5">The sequence shown here is derived from an EMBL/GenBank/DDBJ whole genome shotgun (WGS) entry which is preliminary data.</text>
</comment>
<dbReference type="EMBL" id="JBAMIC010000004">
    <property type="protein sequence ID" value="KAK7108498.1"/>
    <property type="molecule type" value="Genomic_DNA"/>
</dbReference>
<dbReference type="PRINTS" id="PR00449">
    <property type="entry name" value="RASTRNSFRMNG"/>
</dbReference>
<dbReference type="SMART" id="SM00175">
    <property type="entry name" value="RAB"/>
    <property type="match status" value="1"/>
</dbReference>
<gene>
    <name evidence="5" type="ORF">V1264_016233</name>
</gene>
<keyword evidence="3" id="KW-0378">Hydrolase</keyword>
<evidence type="ECO:0000256" key="4">
    <source>
        <dbReference type="ARBA" id="ARBA00048098"/>
    </source>
</evidence>
<evidence type="ECO:0000313" key="5">
    <source>
        <dbReference type="EMBL" id="KAK7108498.1"/>
    </source>
</evidence>
<evidence type="ECO:0000256" key="3">
    <source>
        <dbReference type="ARBA" id="ARBA00022801"/>
    </source>
</evidence>
<comment type="similarity">
    <text evidence="1">Belongs to the small GTPase superfamily. Ras family.</text>
</comment>
<comment type="catalytic activity">
    <reaction evidence="4">
        <text>GTP + H2O = GDP + phosphate + H(+)</text>
        <dbReference type="Rhea" id="RHEA:19669"/>
        <dbReference type="ChEBI" id="CHEBI:15377"/>
        <dbReference type="ChEBI" id="CHEBI:15378"/>
        <dbReference type="ChEBI" id="CHEBI:37565"/>
        <dbReference type="ChEBI" id="CHEBI:43474"/>
        <dbReference type="ChEBI" id="CHEBI:58189"/>
        <dbReference type="EC" id="3.6.5.2"/>
    </reaction>
</comment>
<dbReference type="SUPFAM" id="SSF52540">
    <property type="entry name" value="P-loop containing nucleoside triphosphate hydrolases"/>
    <property type="match status" value="1"/>
</dbReference>
<dbReference type="SMART" id="SM00174">
    <property type="entry name" value="RHO"/>
    <property type="match status" value="1"/>
</dbReference>
<dbReference type="GO" id="GO:0005525">
    <property type="term" value="F:GTP binding"/>
    <property type="evidence" value="ECO:0007669"/>
    <property type="project" value="InterPro"/>
</dbReference>
<dbReference type="InterPro" id="IPR001806">
    <property type="entry name" value="Small_GTPase"/>
</dbReference>
<dbReference type="PROSITE" id="PS51421">
    <property type="entry name" value="RAS"/>
    <property type="match status" value="1"/>
</dbReference>
<dbReference type="PANTHER" id="PTHR45704">
    <property type="entry name" value="RAS-LIKE FAMILY MEMBER 11"/>
    <property type="match status" value="1"/>
</dbReference>
<reference evidence="5 6" key="1">
    <citation type="submission" date="2024-02" db="EMBL/GenBank/DDBJ databases">
        <title>Chromosome-scale genome assembly of the rough periwinkle Littorina saxatilis.</title>
        <authorList>
            <person name="De Jode A."/>
            <person name="Faria R."/>
            <person name="Formenti G."/>
            <person name="Sims Y."/>
            <person name="Smith T.P."/>
            <person name="Tracey A."/>
            <person name="Wood J.M.D."/>
            <person name="Zagrodzka Z.B."/>
            <person name="Johannesson K."/>
            <person name="Butlin R.K."/>
            <person name="Leder E.H."/>
        </authorList>
    </citation>
    <scope>NUCLEOTIDE SEQUENCE [LARGE SCALE GENOMIC DNA]</scope>
    <source>
        <strain evidence="5">Snail1</strain>
        <tissue evidence="5">Muscle</tissue>
    </source>
</reference>
<protein>
    <recommendedName>
        <fullName evidence="2">small monomeric GTPase</fullName>
        <ecNumber evidence="2">3.6.5.2</ecNumber>
    </recommendedName>
</protein>
<name>A0AAN9GGX3_9CAEN</name>
<dbReference type="InterPro" id="IPR005225">
    <property type="entry name" value="Small_GTP-bd"/>
</dbReference>